<organism evidence="2 3">
    <name type="scientific">Eisenbergiella tayi</name>
    <dbReference type="NCBI Taxonomy" id="1432052"/>
    <lineage>
        <taxon>Bacteria</taxon>
        <taxon>Bacillati</taxon>
        <taxon>Bacillota</taxon>
        <taxon>Clostridia</taxon>
        <taxon>Lachnospirales</taxon>
        <taxon>Lachnospiraceae</taxon>
        <taxon>Eisenbergiella</taxon>
    </lineage>
</organism>
<name>A0A1E3AT45_9FIRM</name>
<dbReference type="PANTHER" id="PTHR42685">
    <property type="entry name" value="GERANYLGERANYL DIPHOSPHATE REDUCTASE"/>
    <property type="match status" value="1"/>
</dbReference>
<dbReference type="Gene3D" id="3.50.50.60">
    <property type="entry name" value="FAD/NAD(P)-binding domain"/>
    <property type="match status" value="1"/>
</dbReference>
<dbReference type="Pfam" id="PF01494">
    <property type="entry name" value="FAD_binding_3"/>
    <property type="match status" value="1"/>
</dbReference>
<dbReference type="EMBL" id="MCGI01000002">
    <property type="protein sequence ID" value="ODM11867.1"/>
    <property type="molecule type" value="Genomic_DNA"/>
</dbReference>
<sequence>MFGKRGKIMYDFIIIGAGPAGCTAAAQLAERGLKVLLVEKCRLPRYKSCSGVLIKKSMDLVRLYFGEETPLHTMCTPTDNRGMIFTNDKGKEYRFEQEGLNVWRSGFDNWLAGKAVERGAQLRDCTTAVFCEDRGEFVSVTLHGDKTYTEKARYVLDCEGVVGALKRKIMGRTDGYITTFQTFNRGSIELDSHYFYAYLQPELSQYDAWFNVKDELLVLGVSVKEPEKTEYYYEKFLSYMKKEHHLYIEEQTKAEKWLMPHIRPGCAVDYGRGRILFAGEIAGFLNPMGEGISAGMESGYQAAEAAAMYFEYPEKVLEAYRDGTASLQSYMRRQWSFVGGITETFREME</sequence>
<dbReference type="Proteomes" id="UP000095003">
    <property type="component" value="Unassembled WGS sequence"/>
</dbReference>
<accession>A0A1E3AT45</accession>
<dbReference type="EC" id="5.3.1.29" evidence="2"/>
<comment type="caution">
    <text evidence="2">The sequence shown here is derived from an EMBL/GenBank/DDBJ whole genome shotgun (WGS) entry which is preliminary data.</text>
</comment>
<gene>
    <name evidence="2" type="ORF">BEH84_02482</name>
</gene>
<keyword evidence="2" id="KW-0413">Isomerase</keyword>
<dbReference type="InterPro" id="IPR050407">
    <property type="entry name" value="Geranylgeranyl_reductase"/>
</dbReference>
<proteinExistence type="predicted"/>
<dbReference type="AlphaFoldDB" id="A0A1E3AT45"/>
<protein>
    <submittedName>
        <fullName evidence="2">Putative thiazole biosynthetic enzyme</fullName>
        <ecNumber evidence="2">5.3.1.29</ecNumber>
    </submittedName>
</protein>
<reference evidence="2 3" key="1">
    <citation type="submission" date="2016-07" db="EMBL/GenBank/DDBJ databases">
        <title>Characterization of isolates of Eisenbergiella tayi derived from blood cultures, using whole genome sequencing.</title>
        <authorList>
            <person name="Burdz T."/>
            <person name="Wiebe D."/>
            <person name="Huynh C."/>
            <person name="Bernard K."/>
        </authorList>
    </citation>
    <scope>NUCLEOTIDE SEQUENCE [LARGE SCALE GENOMIC DNA]</scope>
    <source>
        <strain evidence="2 3">NML 120489</strain>
    </source>
</reference>
<dbReference type="PANTHER" id="PTHR42685:SF22">
    <property type="entry name" value="CONDITIONED MEDIUM FACTOR RECEPTOR 1"/>
    <property type="match status" value="1"/>
</dbReference>
<dbReference type="GO" id="GO:0071949">
    <property type="term" value="F:FAD binding"/>
    <property type="evidence" value="ECO:0007669"/>
    <property type="project" value="InterPro"/>
</dbReference>
<dbReference type="InterPro" id="IPR002938">
    <property type="entry name" value="FAD-bd"/>
</dbReference>
<dbReference type="PRINTS" id="PR00420">
    <property type="entry name" value="RNGMNOXGNASE"/>
</dbReference>
<dbReference type="GO" id="GO:0043917">
    <property type="term" value="F:ribose 1,5-bisphosphate isomerase activity"/>
    <property type="evidence" value="ECO:0007669"/>
    <property type="project" value="UniProtKB-EC"/>
</dbReference>
<evidence type="ECO:0000259" key="1">
    <source>
        <dbReference type="Pfam" id="PF01494"/>
    </source>
</evidence>
<dbReference type="InterPro" id="IPR036188">
    <property type="entry name" value="FAD/NAD-bd_sf"/>
</dbReference>
<dbReference type="PATRIC" id="fig|1432052.3.peg.2738"/>
<evidence type="ECO:0000313" key="3">
    <source>
        <dbReference type="Proteomes" id="UP000095003"/>
    </source>
</evidence>
<dbReference type="SUPFAM" id="SSF51905">
    <property type="entry name" value="FAD/NAD(P)-binding domain"/>
    <property type="match status" value="1"/>
</dbReference>
<feature type="domain" description="FAD-binding" evidence="1">
    <location>
        <begin position="11"/>
        <end position="309"/>
    </location>
</feature>
<evidence type="ECO:0000313" key="2">
    <source>
        <dbReference type="EMBL" id="ODM11867.1"/>
    </source>
</evidence>